<evidence type="ECO:0000313" key="4">
    <source>
        <dbReference type="Proteomes" id="UP001519460"/>
    </source>
</evidence>
<name>A0ABD0LZP3_9CAEN</name>
<reference evidence="3 4" key="1">
    <citation type="journal article" date="2023" name="Sci. Data">
        <title>Genome assembly of the Korean intertidal mud-creeper Batillaria attramentaria.</title>
        <authorList>
            <person name="Patra A.K."/>
            <person name="Ho P.T."/>
            <person name="Jun S."/>
            <person name="Lee S.J."/>
            <person name="Kim Y."/>
            <person name="Won Y.J."/>
        </authorList>
    </citation>
    <scope>NUCLEOTIDE SEQUENCE [LARGE SCALE GENOMIC DNA]</scope>
    <source>
        <strain evidence="3">Wonlab-2016</strain>
    </source>
</reference>
<evidence type="ECO:0000313" key="3">
    <source>
        <dbReference type="EMBL" id="KAK7504896.1"/>
    </source>
</evidence>
<dbReference type="EMBL" id="JACVVK020000013">
    <property type="protein sequence ID" value="KAK7504896.1"/>
    <property type="molecule type" value="Genomic_DNA"/>
</dbReference>
<sequence>MDRFAAWPFAVLAYLLVAILANAEYLWPNYDNGKPGMFRVSNREQCRRLCWYHKRCSVYSYSSHRGAPNCMLRSGTLATLRCGWIHEVASQVPDNGCALRPCDNDEVCVPALGQPSYNCLSVPSKSGESDGSSAPPSGSAADGLQFLAFRLTAGVNQSAYDKYVDSGTHDDTPQARASLLPGCLTLNGSLPCNTHYRSRLLDEWPGDAIDTVRMAVHANGQEQRYILFNGTGSTLLSWFAQDRVLASDWTDVHDEVLHPNEGYFSIVGVHNEYINRKFYINRNWGGCPADAGWLMVMETGDGCNFAPSTGPFPFILFSSANTVASYITPVFKQADVLSITVKFKETDSRPLPEQCDP</sequence>
<dbReference type="InterPro" id="IPR003609">
    <property type="entry name" value="Pan_app"/>
</dbReference>
<dbReference type="Pfam" id="PF00024">
    <property type="entry name" value="PAN_1"/>
    <property type="match status" value="1"/>
</dbReference>
<accession>A0ABD0LZP3</accession>
<feature type="chain" id="PRO_5044889929" description="Apple domain-containing protein" evidence="1">
    <location>
        <begin position="24"/>
        <end position="357"/>
    </location>
</feature>
<organism evidence="3 4">
    <name type="scientific">Batillaria attramentaria</name>
    <dbReference type="NCBI Taxonomy" id="370345"/>
    <lineage>
        <taxon>Eukaryota</taxon>
        <taxon>Metazoa</taxon>
        <taxon>Spiralia</taxon>
        <taxon>Lophotrochozoa</taxon>
        <taxon>Mollusca</taxon>
        <taxon>Gastropoda</taxon>
        <taxon>Caenogastropoda</taxon>
        <taxon>Sorbeoconcha</taxon>
        <taxon>Cerithioidea</taxon>
        <taxon>Batillariidae</taxon>
        <taxon>Batillaria</taxon>
    </lineage>
</organism>
<evidence type="ECO:0000259" key="2">
    <source>
        <dbReference type="Pfam" id="PF00024"/>
    </source>
</evidence>
<evidence type="ECO:0000256" key="1">
    <source>
        <dbReference type="SAM" id="SignalP"/>
    </source>
</evidence>
<dbReference type="Proteomes" id="UP001519460">
    <property type="component" value="Unassembled WGS sequence"/>
</dbReference>
<dbReference type="AlphaFoldDB" id="A0ABD0LZP3"/>
<comment type="caution">
    <text evidence="3">The sequence shown here is derived from an EMBL/GenBank/DDBJ whole genome shotgun (WGS) entry which is preliminary data.</text>
</comment>
<proteinExistence type="predicted"/>
<protein>
    <recommendedName>
        <fullName evidence="2">Apple domain-containing protein</fullName>
    </recommendedName>
</protein>
<keyword evidence="4" id="KW-1185">Reference proteome</keyword>
<feature type="domain" description="Apple" evidence="2">
    <location>
        <begin position="38"/>
        <end position="77"/>
    </location>
</feature>
<gene>
    <name evidence="3" type="ORF">BaRGS_00003924</name>
</gene>
<feature type="signal peptide" evidence="1">
    <location>
        <begin position="1"/>
        <end position="23"/>
    </location>
</feature>
<keyword evidence="1" id="KW-0732">Signal</keyword>